<sequence length="129" mass="14573">MHYVTIGNPKEKVGNHSRVMQPPTVGVCLCSNKNKLPSIKNLLRTSANRLAQVVRRIKEIEDIVIDGFAAPMSTEIVYSDLHTNGPTHSNFKGYEYNFMKLQNWKNGSKRPNHGIFLKNGNVTLIKKHS</sequence>
<name>A0A164KLS0_9CRUS</name>
<dbReference type="Proteomes" id="UP000076858">
    <property type="component" value="Unassembled WGS sequence"/>
</dbReference>
<proteinExistence type="predicted"/>
<accession>A0A164KLS0</accession>
<evidence type="ECO:0000313" key="1">
    <source>
        <dbReference type="EMBL" id="KZS03376.1"/>
    </source>
</evidence>
<organism evidence="1 2">
    <name type="scientific">Daphnia magna</name>
    <dbReference type="NCBI Taxonomy" id="35525"/>
    <lineage>
        <taxon>Eukaryota</taxon>
        <taxon>Metazoa</taxon>
        <taxon>Ecdysozoa</taxon>
        <taxon>Arthropoda</taxon>
        <taxon>Crustacea</taxon>
        <taxon>Branchiopoda</taxon>
        <taxon>Diplostraca</taxon>
        <taxon>Cladocera</taxon>
        <taxon>Anomopoda</taxon>
        <taxon>Daphniidae</taxon>
        <taxon>Daphnia</taxon>
    </lineage>
</organism>
<reference evidence="1 2" key="1">
    <citation type="submission" date="2016-03" db="EMBL/GenBank/DDBJ databases">
        <title>EvidentialGene: Evidence-directed Construction of Genes on Genomes.</title>
        <authorList>
            <person name="Gilbert D.G."/>
            <person name="Choi J.-H."/>
            <person name="Mockaitis K."/>
            <person name="Colbourne J."/>
            <person name="Pfrender M."/>
        </authorList>
    </citation>
    <scope>NUCLEOTIDE SEQUENCE [LARGE SCALE GENOMIC DNA]</scope>
    <source>
        <strain evidence="1 2">Xinb3</strain>
        <tissue evidence="1">Complete organism</tissue>
    </source>
</reference>
<gene>
    <name evidence="1" type="ORF">APZ42_033905</name>
</gene>
<evidence type="ECO:0000313" key="2">
    <source>
        <dbReference type="Proteomes" id="UP000076858"/>
    </source>
</evidence>
<comment type="caution">
    <text evidence="1">The sequence shown here is derived from an EMBL/GenBank/DDBJ whole genome shotgun (WGS) entry which is preliminary data.</text>
</comment>
<dbReference type="EMBL" id="LRGB01003282">
    <property type="protein sequence ID" value="KZS03376.1"/>
    <property type="molecule type" value="Genomic_DNA"/>
</dbReference>
<dbReference type="AlphaFoldDB" id="A0A164KLS0"/>
<keyword evidence="2" id="KW-1185">Reference proteome</keyword>
<protein>
    <submittedName>
        <fullName evidence="1">Uncharacterized protein</fullName>
    </submittedName>
</protein>